<dbReference type="FunFam" id="1.20.1560.10:FF:000195">
    <property type="entry name" value="AGAP006273-PA-like protein"/>
    <property type="match status" value="1"/>
</dbReference>
<dbReference type="GO" id="GO:0005524">
    <property type="term" value="F:ATP binding"/>
    <property type="evidence" value="ECO:0007669"/>
    <property type="project" value="InterPro"/>
</dbReference>
<dbReference type="InterPro" id="IPR011527">
    <property type="entry name" value="ABC1_TM_dom"/>
</dbReference>
<dbReference type="PROSITE" id="PS50929">
    <property type="entry name" value="ABC_TM1F"/>
    <property type="match status" value="1"/>
</dbReference>
<dbReference type="OrthoDB" id="6500128at2759"/>
<organism evidence="10 11">
    <name type="scientific">Cryptotermes secundus</name>
    <dbReference type="NCBI Taxonomy" id="105785"/>
    <lineage>
        <taxon>Eukaryota</taxon>
        <taxon>Metazoa</taxon>
        <taxon>Ecdysozoa</taxon>
        <taxon>Arthropoda</taxon>
        <taxon>Hexapoda</taxon>
        <taxon>Insecta</taxon>
        <taxon>Pterygota</taxon>
        <taxon>Neoptera</taxon>
        <taxon>Polyneoptera</taxon>
        <taxon>Dictyoptera</taxon>
        <taxon>Blattodea</taxon>
        <taxon>Blattoidea</taxon>
        <taxon>Termitoidae</taxon>
        <taxon>Kalotermitidae</taxon>
        <taxon>Cryptotermitinae</taxon>
        <taxon>Cryptotermes</taxon>
    </lineage>
</organism>
<sequence length="479" mass="53468">MWRFTKLCQPKSGIFCRYAADIWCNKPLSITLKFVKESLKVDRQELHYSAKKHPLPIAGSKKPHSLLYKLCVGVGTVCGVKIYTGSLLVSCEALQKSRIAGLKYDGYVEEEAEFDWRKFFTLLWPHIWYLLAAVAGALAVALLNIEIPQLLGSVINVVAKFARNGSSTLFMEQVKLPVFRLINMYIAQACFTFIYIYLLSCIGEKVATQLKQELFESIMKQDIAFFDQQRTGELVNRLTSDVQDFKSAFKLCISQGLRSIMQIIGCGTSLFLISPQMTLTMLLIVPTVIVTGTLLGSLLRKLSRDAQAQAAKTTSIGEEAISNIRTVRAFAMENEECELFCQQLEEASRLNQRLGFGIGLFQAGTNLFLNGMVLATLYMGGYLVSNNQVSPGDIMSFLVATQTIQRSLTQLSLLFGQMVKGLGAGARVFEFINLESSMPIKGGKKIPYHSLVGDVTFNNVTFAYPTRPQQVSRYYRILT</sequence>
<feature type="non-terminal residue" evidence="10">
    <location>
        <position position="479"/>
    </location>
</feature>
<gene>
    <name evidence="10" type="ORF">B7P43_G16776</name>
</gene>
<evidence type="ECO:0000259" key="9">
    <source>
        <dbReference type="PROSITE" id="PS50929"/>
    </source>
</evidence>
<feature type="transmembrane region" description="Helical" evidence="8">
    <location>
        <begin position="182"/>
        <end position="202"/>
    </location>
</feature>
<evidence type="ECO:0000256" key="6">
    <source>
        <dbReference type="ARBA" id="ARBA00023065"/>
    </source>
</evidence>
<reference evidence="10 11" key="1">
    <citation type="submission" date="2017-12" db="EMBL/GenBank/DDBJ databases">
        <title>Hemimetabolous genomes reveal molecular basis of termite eusociality.</title>
        <authorList>
            <person name="Harrison M.C."/>
            <person name="Jongepier E."/>
            <person name="Robertson H.M."/>
            <person name="Arning N."/>
            <person name="Bitard-Feildel T."/>
            <person name="Chao H."/>
            <person name="Childers C.P."/>
            <person name="Dinh H."/>
            <person name="Doddapaneni H."/>
            <person name="Dugan S."/>
            <person name="Gowin J."/>
            <person name="Greiner C."/>
            <person name="Han Y."/>
            <person name="Hu H."/>
            <person name="Hughes D.S.T."/>
            <person name="Huylmans A.-K."/>
            <person name="Kemena C."/>
            <person name="Kremer L.P.M."/>
            <person name="Lee S.L."/>
            <person name="Lopez-Ezquerra A."/>
            <person name="Mallet L."/>
            <person name="Monroy-Kuhn J.M."/>
            <person name="Moser A."/>
            <person name="Murali S.C."/>
            <person name="Muzny D.M."/>
            <person name="Otani S."/>
            <person name="Piulachs M.-D."/>
            <person name="Poelchau M."/>
            <person name="Qu J."/>
            <person name="Schaub F."/>
            <person name="Wada-Katsumata A."/>
            <person name="Worley K.C."/>
            <person name="Xie Q."/>
            <person name="Ylla G."/>
            <person name="Poulsen M."/>
            <person name="Gibbs R.A."/>
            <person name="Schal C."/>
            <person name="Richards S."/>
            <person name="Belles X."/>
            <person name="Korb J."/>
            <person name="Bornberg-Bauer E."/>
        </authorList>
    </citation>
    <scope>NUCLEOTIDE SEQUENCE [LARGE SCALE GENOMIC DNA]</scope>
    <source>
        <tissue evidence="10">Whole body</tissue>
    </source>
</reference>
<dbReference type="GO" id="GO:0090374">
    <property type="term" value="P:oligopeptide export from mitochondrion"/>
    <property type="evidence" value="ECO:0007669"/>
    <property type="project" value="TreeGrafter"/>
</dbReference>
<feature type="transmembrane region" description="Helical" evidence="8">
    <location>
        <begin position="256"/>
        <end position="273"/>
    </location>
</feature>
<dbReference type="Pfam" id="PF00664">
    <property type="entry name" value="ABC_membrane"/>
    <property type="match status" value="1"/>
</dbReference>
<evidence type="ECO:0000313" key="10">
    <source>
        <dbReference type="EMBL" id="PNF13672.1"/>
    </source>
</evidence>
<evidence type="ECO:0000256" key="5">
    <source>
        <dbReference type="ARBA" id="ARBA00022989"/>
    </source>
</evidence>
<accession>A0A2J7PBH4</accession>
<dbReference type="CDD" id="cd18574">
    <property type="entry name" value="ABC_6TM_ABCB8_like"/>
    <property type="match status" value="1"/>
</dbReference>
<dbReference type="PANTHER" id="PTHR43394">
    <property type="entry name" value="ATP-DEPENDENT PERMEASE MDL1, MITOCHONDRIAL"/>
    <property type="match status" value="1"/>
</dbReference>
<dbReference type="Gene3D" id="1.20.1560.10">
    <property type="entry name" value="ABC transporter type 1, transmembrane domain"/>
    <property type="match status" value="1"/>
</dbReference>
<feature type="transmembrane region" description="Helical" evidence="8">
    <location>
        <begin position="127"/>
        <end position="145"/>
    </location>
</feature>
<feature type="domain" description="ABC transmembrane type-1" evidence="9">
    <location>
        <begin position="131"/>
        <end position="420"/>
    </location>
</feature>
<dbReference type="Proteomes" id="UP000235965">
    <property type="component" value="Unassembled WGS sequence"/>
</dbReference>
<evidence type="ECO:0000256" key="7">
    <source>
        <dbReference type="ARBA" id="ARBA00023136"/>
    </source>
</evidence>
<dbReference type="InterPro" id="IPR039421">
    <property type="entry name" value="Type_1_exporter"/>
</dbReference>
<evidence type="ECO:0000313" key="11">
    <source>
        <dbReference type="Proteomes" id="UP000235965"/>
    </source>
</evidence>
<keyword evidence="7 8" id="KW-0472">Membrane</keyword>
<protein>
    <recommendedName>
        <fullName evidence="9">ABC transmembrane type-1 domain-containing protein</fullName>
    </recommendedName>
</protein>
<evidence type="ECO:0000256" key="8">
    <source>
        <dbReference type="SAM" id="Phobius"/>
    </source>
</evidence>
<evidence type="ECO:0000256" key="4">
    <source>
        <dbReference type="ARBA" id="ARBA00022692"/>
    </source>
</evidence>
<dbReference type="AlphaFoldDB" id="A0A2J7PBH4"/>
<feature type="transmembrane region" description="Helical" evidence="8">
    <location>
        <begin position="279"/>
        <end position="299"/>
    </location>
</feature>
<proteinExistence type="inferred from homology"/>
<comment type="similarity">
    <text evidence="2">Belongs to the ABC transporter superfamily. ABCB family. Multidrug resistance exporter (TC 3.A.1.201) subfamily.</text>
</comment>
<dbReference type="GO" id="GO:0015421">
    <property type="term" value="F:ABC-type oligopeptide transporter activity"/>
    <property type="evidence" value="ECO:0007669"/>
    <property type="project" value="TreeGrafter"/>
</dbReference>
<keyword evidence="6" id="KW-0406">Ion transport</keyword>
<dbReference type="EMBL" id="NEVH01027097">
    <property type="protein sequence ID" value="PNF13672.1"/>
    <property type="molecule type" value="Genomic_DNA"/>
</dbReference>
<dbReference type="InterPro" id="IPR036640">
    <property type="entry name" value="ABC1_TM_sf"/>
</dbReference>
<keyword evidence="3" id="KW-0813">Transport</keyword>
<evidence type="ECO:0000256" key="2">
    <source>
        <dbReference type="ARBA" id="ARBA00007577"/>
    </source>
</evidence>
<dbReference type="PANTHER" id="PTHR43394:SF17">
    <property type="entry name" value="MITOCHONDRIAL POTASSIUM CHANNEL ATP-BINDING SUBUNIT"/>
    <property type="match status" value="1"/>
</dbReference>
<keyword evidence="4 8" id="KW-0812">Transmembrane</keyword>
<evidence type="ECO:0000256" key="1">
    <source>
        <dbReference type="ARBA" id="ARBA00004141"/>
    </source>
</evidence>
<name>A0A2J7PBH4_9NEOP</name>
<dbReference type="GO" id="GO:0005743">
    <property type="term" value="C:mitochondrial inner membrane"/>
    <property type="evidence" value="ECO:0007669"/>
    <property type="project" value="TreeGrafter"/>
</dbReference>
<dbReference type="GO" id="GO:0006811">
    <property type="term" value="P:monoatomic ion transport"/>
    <property type="evidence" value="ECO:0007669"/>
    <property type="project" value="UniProtKB-KW"/>
</dbReference>
<comment type="caution">
    <text evidence="10">The sequence shown here is derived from an EMBL/GenBank/DDBJ whole genome shotgun (WGS) entry which is preliminary data.</text>
</comment>
<keyword evidence="11" id="KW-1185">Reference proteome</keyword>
<dbReference type="SUPFAM" id="SSF90123">
    <property type="entry name" value="ABC transporter transmembrane region"/>
    <property type="match status" value="1"/>
</dbReference>
<evidence type="ECO:0000256" key="3">
    <source>
        <dbReference type="ARBA" id="ARBA00022448"/>
    </source>
</evidence>
<comment type="subcellular location">
    <subcellularLocation>
        <location evidence="1">Membrane</location>
        <topology evidence="1">Multi-pass membrane protein</topology>
    </subcellularLocation>
</comment>
<keyword evidence="5 8" id="KW-1133">Transmembrane helix</keyword>